<evidence type="ECO:0000313" key="2">
    <source>
        <dbReference type="Proteomes" id="UP000010475"/>
    </source>
</evidence>
<gene>
    <name evidence="1" type="ORF">Cylst_2584</name>
</gene>
<dbReference type="AlphaFoldDB" id="K9WWN1"/>
<organism evidence="1 2">
    <name type="scientific">Cylindrospermum stagnale PCC 7417</name>
    <dbReference type="NCBI Taxonomy" id="56107"/>
    <lineage>
        <taxon>Bacteria</taxon>
        <taxon>Bacillati</taxon>
        <taxon>Cyanobacteriota</taxon>
        <taxon>Cyanophyceae</taxon>
        <taxon>Nostocales</taxon>
        <taxon>Nostocaceae</taxon>
        <taxon>Cylindrospermum</taxon>
    </lineage>
</organism>
<reference evidence="1 2" key="1">
    <citation type="submission" date="2012-06" db="EMBL/GenBank/DDBJ databases">
        <title>Finished chromosome of genome of Cylindrospermum stagnale PCC 7417.</title>
        <authorList>
            <consortium name="US DOE Joint Genome Institute"/>
            <person name="Gugger M."/>
            <person name="Coursin T."/>
            <person name="Rippka R."/>
            <person name="Tandeau De Marsac N."/>
            <person name="Huntemann M."/>
            <person name="Wei C.-L."/>
            <person name="Han J."/>
            <person name="Detter J.C."/>
            <person name="Han C."/>
            <person name="Tapia R."/>
            <person name="Chen A."/>
            <person name="Kyrpides N."/>
            <person name="Mavromatis K."/>
            <person name="Markowitz V."/>
            <person name="Szeto E."/>
            <person name="Ivanova N."/>
            <person name="Pagani I."/>
            <person name="Pati A."/>
            <person name="Goodwin L."/>
            <person name="Nordberg H.P."/>
            <person name="Cantor M.N."/>
            <person name="Hua S.X."/>
            <person name="Woyke T."/>
            <person name="Kerfeld C.A."/>
        </authorList>
    </citation>
    <scope>NUCLEOTIDE SEQUENCE [LARGE SCALE GENOMIC DNA]</scope>
    <source>
        <strain evidence="1 2">PCC 7417</strain>
    </source>
</reference>
<proteinExistence type="predicted"/>
<dbReference type="EMBL" id="CP003642">
    <property type="protein sequence ID" value="AFZ24790.1"/>
    <property type="molecule type" value="Genomic_DNA"/>
</dbReference>
<dbReference type="STRING" id="56107.Cylst_2584"/>
<name>K9WWN1_9NOST</name>
<accession>K9WWN1</accession>
<dbReference type="HOGENOM" id="CLU_3060758_0_0_3"/>
<evidence type="ECO:0000313" key="1">
    <source>
        <dbReference type="EMBL" id="AFZ24790.1"/>
    </source>
</evidence>
<protein>
    <submittedName>
        <fullName evidence="1">Uncharacterized protein</fullName>
    </submittedName>
</protein>
<dbReference type="KEGG" id="csg:Cylst_2584"/>
<dbReference type="Proteomes" id="UP000010475">
    <property type="component" value="Chromosome"/>
</dbReference>
<keyword evidence="2" id="KW-1185">Reference proteome</keyword>
<sequence length="53" mass="5905">MAAAIVLVLISAILSVAFPLATYTFTLATFGLTHILTELHYVDNRFYIPCTMR</sequence>